<keyword evidence="3" id="KW-1185">Reference proteome</keyword>
<evidence type="ECO:0000313" key="2">
    <source>
        <dbReference type="EMBL" id="RNA33967.1"/>
    </source>
</evidence>
<feature type="region of interest" description="Disordered" evidence="1">
    <location>
        <begin position="1"/>
        <end position="20"/>
    </location>
</feature>
<gene>
    <name evidence="2" type="ORF">BpHYR1_035151</name>
</gene>
<sequence length="64" mass="7406">MSISFGKESRGRETEELGKEERKVYACEIIIKCNELICLDLIVFLRTTINLKCIKAHLKSKPQH</sequence>
<proteinExistence type="predicted"/>
<comment type="caution">
    <text evidence="2">The sequence shown here is derived from an EMBL/GenBank/DDBJ whole genome shotgun (WGS) entry which is preliminary data.</text>
</comment>
<accession>A0A3M7SE97</accession>
<dbReference type="Proteomes" id="UP000276133">
    <property type="component" value="Unassembled WGS sequence"/>
</dbReference>
<protein>
    <submittedName>
        <fullName evidence="2">Uncharacterized protein</fullName>
    </submittedName>
</protein>
<dbReference type="AlphaFoldDB" id="A0A3M7SE97"/>
<organism evidence="2 3">
    <name type="scientific">Brachionus plicatilis</name>
    <name type="common">Marine rotifer</name>
    <name type="synonym">Brachionus muelleri</name>
    <dbReference type="NCBI Taxonomy" id="10195"/>
    <lineage>
        <taxon>Eukaryota</taxon>
        <taxon>Metazoa</taxon>
        <taxon>Spiralia</taxon>
        <taxon>Gnathifera</taxon>
        <taxon>Rotifera</taxon>
        <taxon>Eurotatoria</taxon>
        <taxon>Monogononta</taxon>
        <taxon>Pseudotrocha</taxon>
        <taxon>Ploima</taxon>
        <taxon>Brachionidae</taxon>
        <taxon>Brachionus</taxon>
    </lineage>
</organism>
<name>A0A3M7SE97_BRAPC</name>
<feature type="compositionally biased region" description="Basic and acidic residues" evidence="1">
    <location>
        <begin position="7"/>
        <end position="20"/>
    </location>
</feature>
<evidence type="ECO:0000313" key="3">
    <source>
        <dbReference type="Proteomes" id="UP000276133"/>
    </source>
</evidence>
<reference evidence="2 3" key="1">
    <citation type="journal article" date="2018" name="Sci. Rep.">
        <title>Genomic signatures of local adaptation to the degree of environmental predictability in rotifers.</title>
        <authorList>
            <person name="Franch-Gras L."/>
            <person name="Hahn C."/>
            <person name="Garcia-Roger E.M."/>
            <person name="Carmona M.J."/>
            <person name="Serra M."/>
            <person name="Gomez A."/>
        </authorList>
    </citation>
    <scope>NUCLEOTIDE SEQUENCE [LARGE SCALE GENOMIC DNA]</scope>
    <source>
        <strain evidence="2">HYR1</strain>
    </source>
</reference>
<dbReference type="EMBL" id="REGN01001547">
    <property type="protein sequence ID" value="RNA33967.1"/>
    <property type="molecule type" value="Genomic_DNA"/>
</dbReference>
<evidence type="ECO:0000256" key="1">
    <source>
        <dbReference type="SAM" id="MobiDB-lite"/>
    </source>
</evidence>